<accession>A0ABN2NCE3</accession>
<dbReference type="Proteomes" id="UP001500449">
    <property type="component" value="Unassembled WGS sequence"/>
</dbReference>
<dbReference type="EMBL" id="BAAAQK010000017">
    <property type="protein sequence ID" value="GAA1858763.1"/>
    <property type="molecule type" value="Genomic_DNA"/>
</dbReference>
<dbReference type="RefSeq" id="WP_344420077.1">
    <property type="nucleotide sequence ID" value="NZ_BAAAQK010000017.1"/>
</dbReference>
<name>A0ABN2NCE3_9PSEU</name>
<organism evidence="1 2">
    <name type="scientific">Pseudonocardia ailaonensis</name>
    <dbReference type="NCBI Taxonomy" id="367279"/>
    <lineage>
        <taxon>Bacteria</taxon>
        <taxon>Bacillati</taxon>
        <taxon>Actinomycetota</taxon>
        <taxon>Actinomycetes</taxon>
        <taxon>Pseudonocardiales</taxon>
        <taxon>Pseudonocardiaceae</taxon>
        <taxon>Pseudonocardia</taxon>
    </lineage>
</organism>
<gene>
    <name evidence="1" type="ORF">GCM10009836_43750</name>
</gene>
<evidence type="ECO:0000313" key="1">
    <source>
        <dbReference type="EMBL" id="GAA1858763.1"/>
    </source>
</evidence>
<evidence type="ECO:0000313" key="2">
    <source>
        <dbReference type="Proteomes" id="UP001500449"/>
    </source>
</evidence>
<reference evidence="1 2" key="1">
    <citation type="journal article" date="2019" name="Int. J. Syst. Evol. Microbiol.">
        <title>The Global Catalogue of Microorganisms (GCM) 10K type strain sequencing project: providing services to taxonomists for standard genome sequencing and annotation.</title>
        <authorList>
            <consortium name="The Broad Institute Genomics Platform"/>
            <consortium name="The Broad Institute Genome Sequencing Center for Infectious Disease"/>
            <person name="Wu L."/>
            <person name="Ma J."/>
        </authorList>
    </citation>
    <scope>NUCLEOTIDE SEQUENCE [LARGE SCALE GENOMIC DNA]</scope>
    <source>
        <strain evidence="1 2">JCM 16009</strain>
    </source>
</reference>
<keyword evidence="2" id="KW-1185">Reference proteome</keyword>
<protein>
    <submittedName>
        <fullName evidence="1">Uncharacterized protein</fullName>
    </submittedName>
</protein>
<proteinExistence type="predicted"/>
<sequence>MRVTERDIERVPPRNLRVPRREFGVLWAAAEQRSEDQGARGVSDFEAGGVAITCRWLARAVIDAPGGRRRLAHAPITRTSRLAQEELIEAEYLAAETLAARGAPPEWLVARPGYLPAVCATLRWAWRGRGSAPSLGSS</sequence>
<comment type="caution">
    <text evidence="1">The sequence shown here is derived from an EMBL/GenBank/DDBJ whole genome shotgun (WGS) entry which is preliminary data.</text>
</comment>